<evidence type="ECO:0000313" key="1">
    <source>
        <dbReference type="EMBL" id="ACJ30381.1"/>
    </source>
</evidence>
<sequence length="147" mass="16112">MKNIFAISIAVFLSGCVSVNTVEQLKISGKKSEEYCSAISPEKLEQSYSNYLGQCFKTSSVDMGSATVGEIMTVSRLSTNNGVDLRVVKTIVKGNSYQLVVSIDEGNEQCRSVVRAYAYNWTQANHFENIKVISDNGTADKCANDLF</sequence>
<gene>
    <name evidence="1" type="ordered locus">swp_3695</name>
</gene>
<keyword evidence="2" id="KW-1185">Reference proteome</keyword>
<protein>
    <recommendedName>
        <fullName evidence="3">Lipoprotein</fullName>
    </recommendedName>
</protein>
<dbReference type="STRING" id="225849.swp_3695"/>
<evidence type="ECO:0008006" key="3">
    <source>
        <dbReference type="Google" id="ProtNLM"/>
    </source>
</evidence>
<name>B8CS91_SHEPW</name>
<dbReference type="KEGG" id="swp:swp_3695"/>
<dbReference type="AlphaFoldDB" id="B8CS91"/>
<dbReference type="PROSITE" id="PS51257">
    <property type="entry name" value="PROKAR_LIPOPROTEIN"/>
    <property type="match status" value="1"/>
</dbReference>
<dbReference type="EMBL" id="CP000472">
    <property type="protein sequence ID" value="ACJ30381.1"/>
    <property type="molecule type" value="Genomic_DNA"/>
</dbReference>
<organism evidence="1 2">
    <name type="scientific">Shewanella piezotolerans (strain WP3 / JCM 13877)</name>
    <dbReference type="NCBI Taxonomy" id="225849"/>
    <lineage>
        <taxon>Bacteria</taxon>
        <taxon>Pseudomonadati</taxon>
        <taxon>Pseudomonadota</taxon>
        <taxon>Gammaproteobacteria</taxon>
        <taxon>Alteromonadales</taxon>
        <taxon>Shewanellaceae</taxon>
        <taxon>Shewanella</taxon>
    </lineage>
</organism>
<dbReference type="RefSeq" id="WP_020913726.1">
    <property type="nucleotide sequence ID" value="NC_011566.1"/>
</dbReference>
<dbReference type="Proteomes" id="UP000000753">
    <property type="component" value="Chromosome"/>
</dbReference>
<accession>B8CS91</accession>
<reference evidence="1 2" key="1">
    <citation type="journal article" date="2008" name="PLoS ONE">
        <title>Environmental adaptation: genomic analysis of the piezotolerant and psychrotolerant deep-sea iron reducing bacterium Shewanella piezotolerans WP3.</title>
        <authorList>
            <person name="Wang F."/>
            <person name="Wang J."/>
            <person name="Jian H."/>
            <person name="Zhang B."/>
            <person name="Li S."/>
            <person name="Wang F."/>
            <person name="Zeng X."/>
            <person name="Gao L."/>
            <person name="Bartlett D.H."/>
            <person name="Yu J."/>
            <person name="Hu S."/>
            <person name="Xiao X."/>
        </authorList>
    </citation>
    <scope>NUCLEOTIDE SEQUENCE [LARGE SCALE GENOMIC DNA]</scope>
    <source>
        <strain evidence="2">WP3 / JCM 13877</strain>
    </source>
</reference>
<proteinExistence type="predicted"/>
<evidence type="ECO:0000313" key="2">
    <source>
        <dbReference type="Proteomes" id="UP000000753"/>
    </source>
</evidence>
<dbReference type="eggNOG" id="ENOG50320H1">
    <property type="taxonomic scope" value="Bacteria"/>
</dbReference>
<dbReference type="HOGENOM" id="CLU_1766762_0_0_6"/>